<evidence type="ECO:0000313" key="2">
    <source>
        <dbReference type="EMBL" id="KAK2182972.1"/>
    </source>
</evidence>
<organism evidence="2 3">
    <name type="scientific">Ridgeia piscesae</name>
    <name type="common">Tubeworm</name>
    <dbReference type="NCBI Taxonomy" id="27915"/>
    <lineage>
        <taxon>Eukaryota</taxon>
        <taxon>Metazoa</taxon>
        <taxon>Spiralia</taxon>
        <taxon>Lophotrochozoa</taxon>
        <taxon>Annelida</taxon>
        <taxon>Polychaeta</taxon>
        <taxon>Sedentaria</taxon>
        <taxon>Canalipalpata</taxon>
        <taxon>Sabellida</taxon>
        <taxon>Siboglinidae</taxon>
        <taxon>Ridgeia</taxon>
    </lineage>
</organism>
<dbReference type="EMBL" id="JAODUO010000329">
    <property type="protein sequence ID" value="KAK2182972.1"/>
    <property type="molecule type" value="Genomic_DNA"/>
</dbReference>
<accession>A0AAD9L502</accession>
<evidence type="ECO:0000256" key="1">
    <source>
        <dbReference type="SAM" id="MobiDB-lite"/>
    </source>
</evidence>
<proteinExistence type="predicted"/>
<dbReference type="Proteomes" id="UP001209878">
    <property type="component" value="Unassembled WGS sequence"/>
</dbReference>
<dbReference type="AlphaFoldDB" id="A0AAD9L502"/>
<comment type="caution">
    <text evidence="2">The sequence shown here is derived from an EMBL/GenBank/DDBJ whole genome shotgun (WGS) entry which is preliminary data.</text>
</comment>
<gene>
    <name evidence="2" type="ORF">NP493_329g00018</name>
</gene>
<protein>
    <submittedName>
        <fullName evidence="2">Uncharacterized protein</fullName>
    </submittedName>
</protein>
<sequence>MDRGEESSGKRVQHYVDGVLTHAYERLANSGGDVTTDILVGTQSAAKQRREAPYDAPTVPRIIVSPPSTTGAAPATDFEAVKAAKTTKTTSLDTKTCLKPDVLYSSSASIESADVCHGYPRRATSRSVKKNAYRGDALNRCQGPLQNKLFQP</sequence>
<feature type="region of interest" description="Disordered" evidence="1">
    <location>
        <begin position="45"/>
        <end position="71"/>
    </location>
</feature>
<name>A0AAD9L502_RIDPI</name>
<reference evidence="2" key="1">
    <citation type="journal article" date="2023" name="Mol. Biol. Evol.">
        <title>Third-Generation Sequencing Reveals the Adaptive Role of the Epigenome in Three Deep-Sea Polychaetes.</title>
        <authorList>
            <person name="Perez M."/>
            <person name="Aroh O."/>
            <person name="Sun Y."/>
            <person name="Lan Y."/>
            <person name="Juniper S.K."/>
            <person name="Young C.R."/>
            <person name="Angers B."/>
            <person name="Qian P.Y."/>
        </authorList>
    </citation>
    <scope>NUCLEOTIDE SEQUENCE</scope>
    <source>
        <strain evidence="2">R07B-5</strain>
    </source>
</reference>
<evidence type="ECO:0000313" key="3">
    <source>
        <dbReference type="Proteomes" id="UP001209878"/>
    </source>
</evidence>
<keyword evidence="3" id="KW-1185">Reference proteome</keyword>